<dbReference type="Pfam" id="PF01321">
    <property type="entry name" value="Creatinase_N"/>
    <property type="match status" value="1"/>
</dbReference>
<name>A0A0R1ESS2_LACZE</name>
<keyword evidence="3" id="KW-0645">Protease</keyword>
<evidence type="ECO:0000259" key="1">
    <source>
        <dbReference type="Pfam" id="PF00557"/>
    </source>
</evidence>
<dbReference type="InterPro" id="IPR029149">
    <property type="entry name" value="Creatin/AminoP/Spt16_N"/>
</dbReference>
<dbReference type="Proteomes" id="UP000051984">
    <property type="component" value="Unassembled WGS sequence"/>
</dbReference>
<dbReference type="InterPro" id="IPR050659">
    <property type="entry name" value="Peptidase_M24B"/>
</dbReference>
<evidence type="ECO:0000313" key="4">
    <source>
        <dbReference type="Proteomes" id="UP000051984"/>
    </source>
</evidence>
<dbReference type="InterPro" id="IPR000587">
    <property type="entry name" value="Creatinase_N"/>
</dbReference>
<dbReference type="EMBL" id="AZCT01000007">
    <property type="protein sequence ID" value="KRK12427.1"/>
    <property type="molecule type" value="Genomic_DNA"/>
</dbReference>
<dbReference type="Pfam" id="PF00557">
    <property type="entry name" value="Peptidase_M24"/>
    <property type="match status" value="1"/>
</dbReference>
<evidence type="ECO:0000259" key="2">
    <source>
        <dbReference type="Pfam" id="PF01321"/>
    </source>
</evidence>
<dbReference type="SUPFAM" id="SSF55920">
    <property type="entry name" value="Creatinase/aminopeptidase"/>
    <property type="match status" value="1"/>
</dbReference>
<keyword evidence="3" id="KW-0031">Aminopeptidase</keyword>
<reference evidence="3 4" key="1">
    <citation type="journal article" date="2015" name="Genome Announc.">
        <title>Expanding the biotechnology potential of lactobacilli through comparative genomics of 213 strains and associated genera.</title>
        <authorList>
            <person name="Sun Z."/>
            <person name="Harris H.M."/>
            <person name="McCann A."/>
            <person name="Guo C."/>
            <person name="Argimon S."/>
            <person name="Zhang W."/>
            <person name="Yang X."/>
            <person name="Jeffery I.B."/>
            <person name="Cooney J.C."/>
            <person name="Kagawa T.F."/>
            <person name="Liu W."/>
            <person name="Song Y."/>
            <person name="Salvetti E."/>
            <person name="Wrobel A."/>
            <person name="Rasinkangas P."/>
            <person name="Parkhill J."/>
            <person name="Rea M.C."/>
            <person name="O'Sullivan O."/>
            <person name="Ritari J."/>
            <person name="Douillard F.P."/>
            <person name="Paul Ross R."/>
            <person name="Yang R."/>
            <person name="Briner A.E."/>
            <person name="Felis G.E."/>
            <person name="de Vos W.M."/>
            <person name="Barrangou R."/>
            <person name="Klaenhammer T.R."/>
            <person name="Caufield P.W."/>
            <person name="Cui Y."/>
            <person name="Zhang H."/>
            <person name="O'Toole P.W."/>
        </authorList>
    </citation>
    <scope>NUCLEOTIDE SEQUENCE [LARGE SCALE GENOMIC DNA]</scope>
    <source>
        <strain evidence="3 4">DSM 20178</strain>
    </source>
</reference>
<dbReference type="GO" id="GO:0008235">
    <property type="term" value="F:metalloexopeptidase activity"/>
    <property type="evidence" value="ECO:0007669"/>
    <property type="project" value="UniProtKB-ARBA"/>
</dbReference>
<dbReference type="GO" id="GO:0004177">
    <property type="term" value="F:aminopeptidase activity"/>
    <property type="evidence" value="ECO:0007669"/>
    <property type="project" value="UniProtKB-KW"/>
</dbReference>
<keyword evidence="3" id="KW-0378">Hydrolase</keyword>
<dbReference type="Gene3D" id="3.90.230.10">
    <property type="entry name" value="Creatinase/methionine aminopeptidase superfamily"/>
    <property type="match status" value="1"/>
</dbReference>
<dbReference type="AlphaFoldDB" id="A0A0R1ESS2"/>
<protein>
    <submittedName>
        <fullName evidence="3">Aminopeptidase YpdF</fullName>
    </submittedName>
</protein>
<comment type="caution">
    <text evidence="3">The sequence shown here is derived from an EMBL/GenBank/DDBJ whole genome shotgun (WGS) entry which is preliminary data.</text>
</comment>
<dbReference type="InterPro" id="IPR036005">
    <property type="entry name" value="Creatinase/aminopeptidase-like"/>
</dbReference>
<evidence type="ECO:0000313" key="3">
    <source>
        <dbReference type="EMBL" id="KRK12427.1"/>
    </source>
</evidence>
<feature type="domain" description="Peptidase M24" evidence="1">
    <location>
        <begin position="135"/>
        <end position="335"/>
    </location>
</feature>
<dbReference type="PRINTS" id="PR00599">
    <property type="entry name" value="MAPEPTIDASE"/>
</dbReference>
<proteinExistence type="predicted"/>
<feature type="domain" description="Creatinase N-terminal" evidence="2">
    <location>
        <begin position="4"/>
        <end position="126"/>
    </location>
</feature>
<gene>
    <name evidence="3" type="ORF">FD51_GL002774</name>
</gene>
<dbReference type="PANTHER" id="PTHR46112">
    <property type="entry name" value="AMINOPEPTIDASE"/>
    <property type="match status" value="1"/>
</dbReference>
<organism evidence="3 4">
    <name type="scientific">Lacticaseibacillus zeae DSM 20178 = KCTC 3804</name>
    <dbReference type="NCBI Taxonomy" id="1423816"/>
    <lineage>
        <taxon>Bacteria</taxon>
        <taxon>Bacillati</taxon>
        <taxon>Bacillota</taxon>
        <taxon>Bacilli</taxon>
        <taxon>Lactobacillales</taxon>
        <taxon>Lactobacillaceae</taxon>
        <taxon>Lacticaseibacillus</taxon>
    </lineage>
</organism>
<dbReference type="RefSeq" id="WP_010492765.1">
    <property type="nucleotide sequence ID" value="NZ_AZCT01000007.1"/>
</dbReference>
<dbReference type="InterPro" id="IPR001714">
    <property type="entry name" value="Pept_M24_MAP"/>
</dbReference>
<dbReference type="eggNOG" id="COG0006">
    <property type="taxonomic scope" value="Bacteria"/>
</dbReference>
<dbReference type="PATRIC" id="fig|1423816.3.peg.2886"/>
<accession>A0A0R1ESS2</accession>
<dbReference type="InterPro" id="IPR000994">
    <property type="entry name" value="Pept_M24"/>
</dbReference>
<sequence length="359" mass="38218">MSHLTKLQKALETEALDALLLHDRPSKRYVGALPGSGVHVMITPTRALQLHDGRYRAEAADTQGFTNVEVPQGSYLPQLIDCLKTQGSQHIGLVSGGFSIAEYQALATHNWTLTLADDLVARQRAVKDEAEIAAVTAACAVTDTIFAQLLPHIRPGVSEQTLSAWLHFYALEAGASAMAFDPIIASGPRGAFPHGRPTARRLQEGELVTVDFGVVFDDYQSDMTRTLRIGSAPPELAAVHEAVLTAQQTAIAAIKPGMQGREVDAIARGVLTAAGYGDCFTHGLGHGLGLGGDQPILNPRSQTILQPGMIVTVEPGAYLPGIGGVRIEDDVVITATGARVLNQTPRHLTQLEVVENEPI</sequence>
<dbReference type="Gene3D" id="3.40.350.10">
    <property type="entry name" value="Creatinase/prolidase N-terminal domain"/>
    <property type="match status" value="1"/>
</dbReference>
<dbReference type="PANTHER" id="PTHR46112:SF3">
    <property type="entry name" value="AMINOPEPTIDASE YPDF"/>
    <property type="match status" value="1"/>
</dbReference>
<dbReference type="SUPFAM" id="SSF53092">
    <property type="entry name" value="Creatinase/prolidase N-terminal domain"/>
    <property type="match status" value="1"/>
</dbReference>